<name>A0ACB5TD84_AMBMO</name>
<organism evidence="1 2">
    <name type="scientific">Ambrosiozyma monospora</name>
    <name type="common">Yeast</name>
    <name type="synonym">Endomycopsis monosporus</name>
    <dbReference type="NCBI Taxonomy" id="43982"/>
    <lineage>
        <taxon>Eukaryota</taxon>
        <taxon>Fungi</taxon>
        <taxon>Dikarya</taxon>
        <taxon>Ascomycota</taxon>
        <taxon>Saccharomycotina</taxon>
        <taxon>Pichiomycetes</taxon>
        <taxon>Pichiales</taxon>
        <taxon>Pichiaceae</taxon>
        <taxon>Ambrosiozyma</taxon>
    </lineage>
</organism>
<accession>A0ACB5TD84</accession>
<proteinExistence type="predicted"/>
<evidence type="ECO:0000313" key="2">
    <source>
        <dbReference type="Proteomes" id="UP001165064"/>
    </source>
</evidence>
<protein>
    <submittedName>
        <fullName evidence="1">Unnamed protein product</fullName>
    </submittedName>
</protein>
<sequence length="164" mass="18438">MSSNIPNKPVNDLGYHKGQVLMVKYSHKGKYLASCSEDGLVLVYDVESGYTLRRTFSGHVAPVTYITWSRSDQKLASISDDRTIKVWDLKTGALERSFNYNDLYFSGTPYNLSTIEFFGISDNQLVIASRDVPLLGVITVFGEKSSNFQTNTIIDDFAIIFTIR</sequence>
<reference evidence="1" key="1">
    <citation type="submission" date="2023-04" db="EMBL/GenBank/DDBJ databases">
        <title>Ambrosiozyma monospora NBRC 10751.</title>
        <authorList>
            <person name="Ichikawa N."/>
            <person name="Sato H."/>
            <person name="Tonouchi N."/>
        </authorList>
    </citation>
    <scope>NUCLEOTIDE SEQUENCE</scope>
    <source>
        <strain evidence="1">NBRC 10751</strain>
    </source>
</reference>
<comment type="caution">
    <text evidence="1">The sequence shown here is derived from an EMBL/GenBank/DDBJ whole genome shotgun (WGS) entry which is preliminary data.</text>
</comment>
<dbReference type="EMBL" id="BSXS01006732">
    <property type="protein sequence ID" value="GME86061.1"/>
    <property type="molecule type" value="Genomic_DNA"/>
</dbReference>
<dbReference type="Proteomes" id="UP001165064">
    <property type="component" value="Unassembled WGS sequence"/>
</dbReference>
<evidence type="ECO:0000313" key="1">
    <source>
        <dbReference type="EMBL" id="GME86061.1"/>
    </source>
</evidence>
<gene>
    <name evidence="1" type="ORF">Amon02_000785400</name>
</gene>
<keyword evidence="2" id="KW-1185">Reference proteome</keyword>